<keyword evidence="1" id="KW-0805">Transcription regulation</keyword>
<dbReference type="PROSITE" id="PS50995">
    <property type="entry name" value="HTH_MARR_2"/>
    <property type="match status" value="1"/>
</dbReference>
<dbReference type="InterPro" id="IPR036388">
    <property type="entry name" value="WH-like_DNA-bd_sf"/>
</dbReference>
<gene>
    <name evidence="5" type="ORF">C4K68_10070</name>
</gene>
<evidence type="ECO:0000256" key="2">
    <source>
        <dbReference type="ARBA" id="ARBA00023125"/>
    </source>
</evidence>
<organism evidence="5 6">
    <name type="scientific">Proteobacteria bacterium 228</name>
    <dbReference type="NCBI Taxonomy" id="2083153"/>
    <lineage>
        <taxon>Bacteria</taxon>
        <taxon>Pseudomonadati</taxon>
        <taxon>Pseudomonadota</taxon>
    </lineage>
</organism>
<keyword evidence="3" id="KW-0804">Transcription</keyword>
<dbReference type="PANTHER" id="PTHR42756:SF1">
    <property type="entry name" value="TRANSCRIPTIONAL REPRESSOR OF EMRAB OPERON"/>
    <property type="match status" value="1"/>
</dbReference>
<dbReference type="AlphaFoldDB" id="A0A2S5KRS2"/>
<accession>A0A2S5KRS2</accession>
<evidence type="ECO:0000256" key="1">
    <source>
        <dbReference type="ARBA" id="ARBA00023015"/>
    </source>
</evidence>
<keyword evidence="2" id="KW-0238">DNA-binding</keyword>
<protein>
    <submittedName>
        <fullName evidence="5">MarR family transcriptional regulator</fullName>
    </submittedName>
</protein>
<dbReference type="GO" id="GO:0003700">
    <property type="term" value="F:DNA-binding transcription factor activity"/>
    <property type="evidence" value="ECO:0007669"/>
    <property type="project" value="InterPro"/>
</dbReference>
<dbReference type="PRINTS" id="PR00598">
    <property type="entry name" value="HTHMARR"/>
</dbReference>
<dbReference type="Proteomes" id="UP000238196">
    <property type="component" value="Unassembled WGS sequence"/>
</dbReference>
<reference evidence="5 6" key="1">
    <citation type="submission" date="2018-02" db="EMBL/GenBank/DDBJ databases">
        <title>novel marine gammaproteobacteria from coastal saline agro ecosystem.</title>
        <authorList>
            <person name="Krishnan R."/>
            <person name="Ramesh Kumar N."/>
        </authorList>
    </citation>
    <scope>NUCLEOTIDE SEQUENCE [LARGE SCALE GENOMIC DNA]</scope>
    <source>
        <strain evidence="5 6">228</strain>
    </source>
</reference>
<dbReference type="Gene3D" id="1.10.10.10">
    <property type="entry name" value="Winged helix-like DNA-binding domain superfamily/Winged helix DNA-binding domain"/>
    <property type="match status" value="1"/>
</dbReference>
<feature type="domain" description="HTH marR-type" evidence="4">
    <location>
        <begin position="54"/>
        <end position="189"/>
    </location>
</feature>
<dbReference type="SMART" id="SM00347">
    <property type="entry name" value="HTH_MARR"/>
    <property type="match status" value="1"/>
</dbReference>
<dbReference type="OrthoDB" id="9787636at2"/>
<evidence type="ECO:0000259" key="4">
    <source>
        <dbReference type="PROSITE" id="PS50995"/>
    </source>
</evidence>
<dbReference type="SUPFAM" id="SSF46785">
    <property type="entry name" value="Winged helix' DNA-binding domain"/>
    <property type="match status" value="1"/>
</dbReference>
<sequence length="199" mass="22250">MILSSIQDKIRLAGIYLEFKIFFLGGIRVEQKADAVDAILAQWRCERPELDVRAMATIGRLKRCSALMQRQLDVAFTAYDLSNWEFDVLATLRRSGAPYCLAPTVLFSTLMITSGTMTHRMQQLEKRGLIERLANPDDARSKLVQLTQSGLALIDRAVEAHVDNEQRILAPLAAEQLAALDQGLIALLALLEPDQPREC</sequence>
<name>A0A2S5KRS2_9PROT</name>
<dbReference type="InterPro" id="IPR036390">
    <property type="entry name" value="WH_DNA-bd_sf"/>
</dbReference>
<dbReference type="GO" id="GO:0003677">
    <property type="term" value="F:DNA binding"/>
    <property type="evidence" value="ECO:0007669"/>
    <property type="project" value="UniProtKB-KW"/>
</dbReference>
<proteinExistence type="predicted"/>
<evidence type="ECO:0000256" key="3">
    <source>
        <dbReference type="ARBA" id="ARBA00023163"/>
    </source>
</evidence>
<dbReference type="PANTHER" id="PTHR42756">
    <property type="entry name" value="TRANSCRIPTIONAL REGULATOR, MARR"/>
    <property type="match status" value="1"/>
</dbReference>
<evidence type="ECO:0000313" key="6">
    <source>
        <dbReference type="Proteomes" id="UP000238196"/>
    </source>
</evidence>
<evidence type="ECO:0000313" key="5">
    <source>
        <dbReference type="EMBL" id="PPC77430.1"/>
    </source>
</evidence>
<dbReference type="InterPro" id="IPR000835">
    <property type="entry name" value="HTH_MarR-typ"/>
</dbReference>
<comment type="caution">
    <text evidence="5">The sequence shown here is derived from an EMBL/GenBank/DDBJ whole genome shotgun (WGS) entry which is preliminary data.</text>
</comment>
<dbReference type="Pfam" id="PF01047">
    <property type="entry name" value="MarR"/>
    <property type="match status" value="1"/>
</dbReference>
<dbReference type="EMBL" id="PRLP01000033">
    <property type="protein sequence ID" value="PPC77430.1"/>
    <property type="molecule type" value="Genomic_DNA"/>
</dbReference>